<dbReference type="AlphaFoldDB" id="A0A098GBV3"/>
<dbReference type="PATRIC" id="fig|451.8.peg.2336"/>
<dbReference type="PANTHER" id="PTHR43441">
    <property type="entry name" value="RIBOSOMAL-PROTEIN-SERINE ACETYLTRANSFERASE"/>
    <property type="match status" value="1"/>
</dbReference>
<dbReference type="InterPro" id="IPR000182">
    <property type="entry name" value="GNAT_dom"/>
</dbReference>
<dbReference type="HOGENOM" id="CLU_013985_3_0_6"/>
<reference evidence="4" key="1">
    <citation type="submission" date="2014-09" db="EMBL/GenBank/DDBJ databases">
        <authorList>
            <person name="Gomez-Valero L."/>
        </authorList>
    </citation>
    <scope>NUCLEOTIDE SEQUENCE [LARGE SCALE GENOMIC DNA]</scope>
    <source>
        <strain evidence="4">ATCC33218</strain>
    </source>
</reference>
<feature type="domain" description="N-acetyltransferase" evidence="1">
    <location>
        <begin position="25"/>
        <end position="177"/>
    </location>
</feature>
<evidence type="ECO:0000313" key="3">
    <source>
        <dbReference type="EMBL" id="SCY60712.1"/>
    </source>
</evidence>
<dbReference type="SUPFAM" id="SSF55729">
    <property type="entry name" value="Acyl-CoA N-acyltransferases (Nat)"/>
    <property type="match status" value="1"/>
</dbReference>
<keyword evidence="5" id="KW-1185">Reference proteome</keyword>
<name>A0A098GBV3_LEGMI</name>
<evidence type="ECO:0000313" key="5">
    <source>
        <dbReference type="Proteomes" id="UP000182998"/>
    </source>
</evidence>
<dbReference type="PANTHER" id="PTHR43441:SF3">
    <property type="entry name" value="ACETYLTRANSFERASE"/>
    <property type="match status" value="1"/>
</dbReference>
<reference evidence="2" key="2">
    <citation type="submission" date="2014-09" db="EMBL/GenBank/DDBJ databases">
        <authorList>
            <person name="GOMEZ-VALERO Laura"/>
        </authorList>
    </citation>
    <scope>NUCLEOTIDE SEQUENCE</scope>
    <source>
        <strain evidence="2">ATCC33218</strain>
    </source>
</reference>
<protein>
    <submittedName>
        <fullName evidence="3">Protein N-acetyltransferase, RimJ/RimL family</fullName>
    </submittedName>
    <submittedName>
        <fullName evidence="2">Putative acetyltransferase</fullName>
    </submittedName>
</protein>
<dbReference type="EMBL" id="FMVN01000011">
    <property type="protein sequence ID" value="SCY60712.1"/>
    <property type="molecule type" value="Genomic_DNA"/>
</dbReference>
<dbReference type="GO" id="GO:0005737">
    <property type="term" value="C:cytoplasm"/>
    <property type="evidence" value="ECO:0007669"/>
    <property type="project" value="TreeGrafter"/>
</dbReference>
<proteinExistence type="predicted"/>
<evidence type="ECO:0000313" key="4">
    <source>
        <dbReference type="Proteomes" id="UP000032414"/>
    </source>
</evidence>
<evidence type="ECO:0000259" key="1">
    <source>
        <dbReference type="PROSITE" id="PS51186"/>
    </source>
</evidence>
<evidence type="ECO:0000313" key="2">
    <source>
        <dbReference type="EMBL" id="CEG59978.1"/>
    </source>
</evidence>
<reference evidence="3 5" key="3">
    <citation type="submission" date="2016-10" db="EMBL/GenBank/DDBJ databases">
        <authorList>
            <person name="Varghese N."/>
            <person name="Submissions S."/>
        </authorList>
    </citation>
    <scope>NUCLEOTIDE SEQUENCE [LARGE SCALE GENOMIC DNA]</scope>
    <source>
        <strain evidence="3 5">ATCC 33218</strain>
    </source>
</reference>
<sequence>MPKKTPPTLETPRLLLRTPQPGDEIPLNQAINRSLNELKQWMPWASDPRLETTAEFVTKAIVQWKTKNQIEFPMVVIYKQNNKIIGGCGYNEHSDPQVPFYEIGYWLDTEYTGLGLATELTIALTKYAFEAMKAARVQICIQADNTKSIRVAEKCGFDLEARLHHYRLDCKTGKPADELIYVRFNANKLELT</sequence>
<dbReference type="KEGG" id="tmc:LMI_0651"/>
<dbReference type="EMBL" id="LN614830">
    <property type="protein sequence ID" value="CEG59978.1"/>
    <property type="molecule type" value="Genomic_DNA"/>
</dbReference>
<dbReference type="GO" id="GO:1990189">
    <property type="term" value="F:protein N-terminal-serine acetyltransferase activity"/>
    <property type="evidence" value="ECO:0007669"/>
    <property type="project" value="TreeGrafter"/>
</dbReference>
<dbReference type="InterPro" id="IPR051908">
    <property type="entry name" value="Ribosomal_N-acetyltransferase"/>
</dbReference>
<dbReference type="PROSITE" id="PS51186">
    <property type="entry name" value="GNAT"/>
    <property type="match status" value="1"/>
</dbReference>
<accession>A0A098GBV3</accession>
<dbReference type="RefSeq" id="WP_045098473.1">
    <property type="nucleotide sequence ID" value="NZ_CP020614.1"/>
</dbReference>
<dbReference type="InterPro" id="IPR016181">
    <property type="entry name" value="Acyl_CoA_acyltransferase"/>
</dbReference>
<dbReference type="STRING" id="451.B6N58_12125"/>
<gene>
    <name evidence="2" type="ORF">LMI_0651</name>
    <name evidence="3" type="ORF">SAMN02982997_02216</name>
</gene>
<organism evidence="2 4">
    <name type="scientific">Legionella micdadei</name>
    <name type="common">Tatlockia micdadei</name>
    <dbReference type="NCBI Taxonomy" id="451"/>
    <lineage>
        <taxon>Bacteria</taxon>
        <taxon>Pseudomonadati</taxon>
        <taxon>Pseudomonadota</taxon>
        <taxon>Gammaproteobacteria</taxon>
        <taxon>Legionellales</taxon>
        <taxon>Legionellaceae</taxon>
        <taxon>Legionella</taxon>
    </lineage>
</organism>
<dbReference type="Pfam" id="PF13302">
    <property type="entry name" value="Acetyltransf_3"/>
    <property type="match status" value="1"/>
</dbReference>
<dbReference type="Gene3D" id="3.40.630.30">
    <property type="match status" value="1"/>
</dbReference>
<keyword evidence="2" id="KW-0808">Transferase</keyword>
<dbReference type="GO" id="GO:0008999">
    <property type="term" value="F:protein-N-terminal-alanine acetyltransferase activity"/>
    <property type="evidence" value="ECO:0007669"/>
    <property type="project" value="TreeGrafter"/>
</dbReference>
<dbReference type="Proteomes" id="UP000182998">
    <property type="component" value="Unassembled WGS sequence"/>
</dbReference>
<dbReference type="Proteomes" id="UP000032414">
    <property type="component" value="Chromosome I"/>
</dbReference>